<gene>
    <name evidence="3" type="ORF">CEP50_09330</name>
</gene>
<feature type="domain" description="Tn3 transposase DDE" evidence="2">
    <location>
        <begin position="44"/>
        <end position="79"/>
    </location>
</feature>
<comment type="caution">
    <text evidence="3">The sequence shown here is derived from an EMBL/GenBank/DDBJ whole genome shotgun (WGS) entry which is preliminary data.</text>
</comment>
<feature type="region of interest" description="Disordered" evidence="1">
    <location>
        <begin position="87"/>
        <end position="107"/>
    </location>
</feature>
<evidence type="ECO:0000313" key="3">
    <source>
        <dbReference type="EMBL" id="PRW63655.1"/>
    </source>
</evidence>
<protein>
    <recommendedName>
        <fullName evidence="2">Tn3 transposase DDE domain-containing protein</fullName>
    </recommendedName>
</protein>
<evidence type="ECO:0000259" key="2">
    <source>
        <dbReference type="Pfam" id="PF01526"/>
    </source>
</evidence>
<dbReference type="AlphaFoldDB" id="A0A2T0GX12"/>
<organism evidence="3 4">
    <name type="scientific">Actinopolyspora mortivallis</name>
    <dbReference type="NCBI Taxonomy" id="33906"/>
    <lineage>
        <taxon>Bacteria</taxon>
        <taxon>Bacillati</taxon>
        <taxon>Actinomycetota</taxon>
        <taxon>Actinomycetes</taxon>
        <taxon>Actinopolysporales</taxon>
        <taxon>Actinopolysporaceae</taxon>
        <taxon>Actinopolyspora</taxon>
    </lineage>
</organism>
<dbReference type="GO" id="GO:0004803">
    <property type="term" value="F:transposase activity"/>
    <property type="evidence" value="ECO:0007669"/>
    <property type="project" value="InterPro"/>
</dbReference>
<feature type="compositionally biased region" description="Acidic residues" evidence="1">
    <location>
        <begin position="98"/>
        <end position="107"/>
    </location>
</feature>
<dbReference type="EMBL" id="PVSR01000011">
    <property type="protein sequence ID" value="PRW63655.1"/>
    <property type="molecule type" value="Genomic_DNA"/>
</dbReference>
<keyword evidence="4" id="KW-1185">Reference proteome</keyword>
<dbReference type="GO" id="GO:0006313">
    <property type="term" value="P:DNA transposition"/>
    <property type="evidence" value="ECO:0007669"/>
    <property type="project" value="InterPro"/>
</dbReference>
<reference evidence="3 4" key="1">
    <citation type="submission" date="2018-03" db="EMBL/GenBank/DDBJ databases">
        <title>Actinopolyspora mortivallis from Sahara, screening for active biomolecules.</title>
        <authorList>
            <person name="Selama O."/>
            <person name="Wellington E.M.H."/>
            <person name="Hacene H."/>
        </authorList>
    </citation>
    <scope>NUCLEOTIDE SEQUENCE [LARGE SCALE GENOMIC DNA]</scope>
    <source>
        <strain evidence="3 4">M5A</strain>
    </source>
</reference>
<evidence type="ECO:0000256" key="1">
    <source>
        <dbReference type="SAM" id="MobiDB-lite"/>
    </source>
</evidence>
<sequence length="107" mass="11778">MWVLARHAEVKVAVEMLNSPPDDEVFVLDREVCGRERNLSDEHDAALTQLRDQGDPVREEDAARLSPLGHAHLNCLGRYTFTASAPNTGLRALRDPDATDDADDAAL</sequence>
<dbReference type="InterPro" id="IPR002513">
    <property type="entry name" value="Tn3_Tnp_DDE_dom"/>
</dbReference>
<proteinExistence type="predicted"/>
<evidence type="ECO:0000313" key="4">
    <source>
        <dbReference type="Proteomes" id="UP000239352"/>
    </source>
</evidence>
<dbReference type="Proteomes" id="UP000239352">
    <property type="component" value="Unassembled WGS sequence"/>
</dbReference>
<dbReference type="InParanoid" id="A0A2T0GX12"/>
<accession>A0A2T0GX12</accession>
<dbReference type="Pfam" id="PF01526">
    <property type="entry name" value="DDE_Tnp_Tn3"/>
    <property type="match status" value="1"/>
</dbReference>
<name>A0A2T0GX12_ACTMO</name>